<evidence type="ECO:0000256" key="5">
    <source>
        <dbReference type="ARBA" id="ARBA00022692"/>
    </source>
</evidence>
<dbReference type="InterPro" id="IPR018227">
    <property type="entry name" value="Amino_acid_transport_2"/>
</dbReference>
<feature type="transmembrane region" description="Helical" evidence="8">
    <location>
        <begin position="12"/>
        <end position="35"/>
    </location>
</feature>
<keyword evidence="2" id="KW-0813">Transport</keyword>
<dbReference type="GO" id="GO:0003333">
    <property type="term" value="P:amino acid transmembrane transport"/>
    <property type="evidence" value="ECO:0007669"/>
    <property type="project" value="InterPro"/>
</dbReference>
<feature type="transmembrane region" description="Helical" evidence="8">
    <location>
        <begin position="235"/>
        <end position="256"/>
    </location>
</feature>
<evidence type="ECO:0000256" key="6">
    <source>
        <dbReference type="ARBA" id="ARBA00022989"/>
    </source>
</evidence>
<feature type="transmembrane region" description="Helical" evidence="8">
    <location>
        <begin position="385"/>
        <end position="403"/>
    </location>
</feature>
<keyword evidence="3" id="KW-1003">Cell membrane</keyword>
<dbReference type="Pfam" id="PF03222">
    <property type="entry name" value="Trp_Tyr_perm"/>
    <property type="match status" value="1"/>
</dbReference>
<name>A0A7S2MD73_9STRA</name>
<keyword evidence="4" id="KW-0997">Cell inner membrane</keyword>
<dbReference type="EMBL" id="HBGV01004348">
    <property type="protein sequence ID" value="CAD9476644.1"/>
    <property type="molecule type" value="Transcribed_RNA"/>
</dbReference>
<evidence type="ECO:0000256" key="1">
    <source>
        <dbReference type="ARBA" id="ARBA00004429"/>
    </source>
</evidence>
<feature type="transmembrane region" description="Helical" evidence="8">
    <location>
        <begin position="41"/>
        <end position="63"/>
    </location>
</feature>
<keyword evidence="5 8" id="KW-0812">Transmembrane</keyword>
<evidence type="ECO:0000256" key="8">
    <source>
        <dbReference type="SAM" id="Phobius"/>
    </source>
</evidence>
<organism evidence="9">
    <name type="scientific">Helicotheca tamesis</name>
    <dbReference type="NCBI Taxonomy" id="374047"/>
    <lineage>
        <taxon>Eukaryota</taxon>
        <taxon>Sar</taxon>
        <taxon>Stramenopiles</taxon>
        <taxon>Ochrophyta</taxon>
        <taxon>Bacillariophyta</taxon>
        <taxon>Mediophyceae</taxon>
        <taxon>Lithodesmiophycidae</taxon>
        <taxon>Lithodesmiales</taxon>
        <taxon>Lithodesmiaceae</taxon>
        <taxon>Helicotheca</taxon>
    </lineage>
</organism>
<accession>A0A7S2MD73</accession>
<keyword evidence="7 8" id="KW-0472">Membrane</keyword>
<sequence length="476" mass="50325">MKPPAATTTEGGIRGQALLVAGSAVGAGLIALPSVTWRAGFIPSSCALIAVWAYMSSVGILLLEASSWMDYSRPANLSGVVSFNLGPSGRPICIMLYISIYAATITAYIAEGGQQATELLGMFLHCVENRFSLEGNSCVDSAPEPHQTTVVIGKLLFTALFCGIIFKGPSIVERINAVCMCGAILVFFVLVNAATYDVDTAVEEIEGELSTATGNATDTQIVTAEKNWGEIPGTLPVMVVAFSYHNMVPSVFASLGRHTQPSALALLFGSGIALFMYLIWQGATIGGSNAMPSSSEEIFDNLRKSAGVAFPVFSFLAIVTSVLGVGLGCVDFMEDVLVSMSALKEKKGSTVKMKRAQATILTFGPCLVCALAFPDAFLPALEFSAIFRQILFGIIPVAMVWRGRKKKLLSRRKDHVIDQEAGVWKETCGSLKGSGEGELLPGGNIGLGLVAIITGLMLVIELNHVAHIFVSSGHSL</sequence>
<evidence type="ECO:0000313" key="9">
    <source>
        <dbReference type="EMBL" id="CAD9476644.1"/>
    </source>
</evidence>
<keyword evidence="6 8" id="KW-1133">Transmembrane helix</keyword>
<dbReference type="AlphaFoldDB" id="A0A7S2MD73"/>
<dbReference type="GO" id="GO:0005886">
    <property type="term" value="C:plasma membrane"/>
    <property type="evidence" value="ECO:0007669"/>
    <property type="project" value="UniProtKB-SubCell"/>
</dbReference>
<feature type="transmembrane region" description="Helical" evidence="8">
    <location>
        <begin position="439"/>
        <end position="460"/>
    </location>
</feature>
<dbReference type="PANTHER" id="PTHR32195:SF26">
    <property type="entry name" value="TRYPTOPHAN OR TYROSINE TRANSPORTER PROTEIN"/>
    <property type="match status" value="1"/>
</dbReference>
<feature type="transmembrane region" description="Helical" evidence="8">
    <location>
        <begin position="263"/>
        <end position="283"/>
    </location>
</feature>
<evidence type="ECO:0000256" key="4">
    <source>
        <dbReference type="ARBA" id="ARBA00022519"/>
    </source>
</evidence>
<evidence type="ECO:0000256" key="2">
    <source>
        <dbReference type="ARBA" id="ARBA00022448"/>
    </source>
</evidence>
<reference evidence="9" key="1">
    <citation type="submission" date="2021-01" db="EMBL/GenBank/DDBJ databases">
        <authorList>
            <person name="Corre E."/>
            <person name="Pelletier E."/>
            <person name="Niang G."/>
            <person name="Scheremetjew M."/>
            <person name="Finn R."/>
            <person name="Kale V."/>
            <person name="Holt S."/>
            <person name="Cochrane G."/>
            <person name="Meng A."/>
            <person name="Brown T."/>
            <person name="Cohen L."/>
        </authorList>
    </citation>
    <scope>NUCLEOTIDE SEQUENCE</scope>
    <source>
        <strain evidence="9">CCMP826</strain>
    </source>
</reference>
<proteinExistence type="predicted"/>
<evidence type="ECO:0008006" key="10">
    <source>
        <dbReference type="Google" id="ProtNLM"/>
    </source>
</evidence>
<evidence type="ECO:0000256" key="7">
    <source>
        <dbReference type="ARBA" id="ARBA00023136"/>
    </source>
</evidence>
<evidence type="ECO:0000256" key="3">
    <source>
        <dbReference type="ARBA" id="ARBA00022475"/>
    </source>
</evidence>
<gene>
    <name evidence="9" type="ORF">HTAM1171_LOCUS2631</name>
</gene>
<dbReference type="Gene3D" id="1.20.1740.10">
    <property type="entry name" value="Amino acid/polyamine transporter I"/>
    <property type="match status" value="1"/>
</dbReference>
<feature type="transmembrane region" description="Helical" evidence="8">
    <location>
        <begin position="308"/>
        <end position="333"/>
    </location>
</feature>
<comment type="subcellular location">
    <subcellularLocation>
        <location evidence="1">Cell inner membrane</location>
        <topology evidence="1">Multi-pass membrane protein</topology>
    </subcellularLocation>
</comment>
<protein>
    <recommendedName>
        <fullName evidence="10">Amino acid transporter transmembrane domain-containing protein</fullName>
    </recommendedName>
</protein>
<feature type="transmembrane region" description="Helical" evidence="8">
    <location>
        <begin position="354"/>
        <end position="373"/>
    </location>
</feature>
<feature type="transmembrane region" description="Helical" evidence="8">
    <location>
        <begin position="175"/>
        <end position="194"/>
    </location>
</feature>
<feature type="transmembrane region" description="Helical" evidence="8">
    <location>
        <begin position="92"/>
        <end position="110"/>
    </location>
</feature>
<dbReference type="PANTHER" id="PTHR32195">
    <property type="entry name" value="OS07G0662800 PROTEIN"/>
    <property type="match status" value="1"/>
</dbReference>